<evidence type="ECO:0000313" key="1">
    <source>
        <dbReference type="EMBL" id="KAI3692439.1"/>
    </source>
</evidence>
<reference evidence="2" key="1">
    <citation type="journal article" date="2022" name="Mol. Ecol. Resour.">
        <title>The genomes of chicory, endive, great burdock and yacon provide insights into Asteraceae palaeo-polyploidization history and plant inulin production.</title>
        <authorList>
            <person name="Fan W."/>
            <person name="Wang S."/>
            <person name="Wang H."/>
            <person name="Wang A."/>
            <person name="Jiang F."/>
            <person name="Liu H."/>
            <person name="Zhao H."/>
            <person name="Xu D."/>
            <person name="Zhang Y."/>
        </authorList>
    </citation>
    <scope>NUCLEOTIDE SEQUENCE [LARGE SCALE GENOMIC DNA]</scope>
    <source>
        <strain evidence="2">cv. Niubang</strain>
    </source>
</reference>
<dbReference type="Proteomes" id="UP001055879">
    <property type="component" value="Linkage Group LG11"/>
</dbReference>
<reference evidence="1 2" key="2">
    <citation type="journal article" date="2022" name="Mol. Ecol. Resour.">
        <title>The genomes of chicory, endive, great burdock and yacon provide insights into Asteraceae paleo-polyploidization history and plant inulin production.</title>
        <authorList>
            <person name="Fan W."/>
            <person name="Wang S."/>
            <person name="Wang H."/>
            <person name="Wang A."/>
            <person name="Jiang F."/>
            <person name="Liu H."/>
            <person name="Zhao H."/>
            <person name="Xu D."/>
            <person name="Zhang Y."/>
        </authorList>
    </citation>
    <scope>NUCLEOTIDE SEQUENCE [LARGE SCALE GENOMIC DNA]</scope>
    <source>
        <strain evidence="2">cv. Niubang</strain>
    </source>
</reference>
<comment type="caution">
    <text evidence="1">The sequence shown here is derived from an EMBL/GenBank/DDBJ whole genome shotgun (WGS) entry which is preliminary data.</text>
</comment>
<sequence length="84" mass="9641">MKKKTKVYHCCIKREKVCSGNQNPNFKNRSSVRPKNRSLNRSWIQVIRGVLRVEVALVEGSPWNLVIGGLIFVQIYGKGLRTRS</sequence>
<protein>
    <submittedName>
        <fullName evidence="1">Uncharacterized protein</fullName>
    </submittedName>
</protein>
<keyword evidence="2" id="KW-1185">Reference proteome</keyword>
<dbReference type="EMBL" id="CM042057">
    <property type="protein sequence ID" value="KAI3692439.1"/>
    <property type="molecule type" value="Genomic_DNA"/>
</dbReference>
<accession>A0ACB8Z5C2</accession>
<organism evidence="1 2">
    <name type="scientific">Arctium lappa</name>
    <name type="common">Greater burdock</name>
    <name type="synonym">Lappa major</name>
    <dbReference type="NCBI Taxonomy" id="4217"/>
    <lineage>
        <taxon>Eukaryota</taxon>
        <taxon>Viridiplantae</taxon>
        <taxon>Streptophyta</taxon>
        <taxon>Embryophyta</taxon>
        <taxon>Tracheophyta</taxon>
        <taxon>Spermatophyta</taxon>
        <taxon>Magnoliopsida</taxon>
        <taxon>eudicotyledons</taxon>
        <taxon>Gunneridae</taxon>
        <taxon>Pentapetalae</taxon>
        <taxon>asterids</taxon>
        <taxon>campanulids</taxon>
        <taxon>Asterales</taxon>
        <taxon>Asteraceae</taxon>
        <taxon>Carduoideae</taxon>
        <taxon>Cardueae</taxon>
        <taxon>Arctiinae</taxon>
        <taxon>Arctium</taxon>
    </lineage>
</organism>
<proteinExistence type="predicted"/>
<name>A0ACB8Z5C2_ARCLA</name>
<evidence type="ECO:0000313" key="2">
    <source>
        <dbReference type="Proteomes" id="UP001055879"/>
    </source>
</evidence>
<gene>
    <name evidence="1" type="ORF">L6452_32255</name>
</gene>